<proteinExistence type="predicted"/>
<accession>A0A1L7WQF6</accession>
<feature type="compositionally biased region" description="Low complexity" evidence="1">
    <location>
        <begin position="1"/>
        <end position="26"/>
    </location>
</feature>
<dbReference type="Proteomes" id="UP000184330">
    <property type="component" value="Unassembled WGS sequence"/>
</dbReference>
<keyword evidence="3" id="KW-1185">Reference proteome</keyword>
<organism evidence="2 3">
    <name type="scientific">Phialocephala subalpina</name>
    <dbReference type="NCBI Taxonomy" id="576137"/>
    <lineage>
        <taxon>Eukaryota</taxon>
        <taxon>Fungi</taxon>
        <taxon>Dikarya</taxon>
        <taxon>Ascomycota</taxon>
        <taxon>Pezizomycotina</taxon>
        <taxon>Leotiomycetes</taxon>
        <taxon>Helotiales</taxon>
        <taxon>Mollisiaceae</taxon>
        <taxon>Phialocephala</taxon>
        <taxon>Phialocephala fortinii species complex</taxon>
    </lineage>
</organism>
<dbReference type="EMBL" id="FJOG01000005">
    <property type="protein sequence ID" value="CZR54987.1"/>
    <property type="molecule type" value="Genomic_DNA"/>
</dbReference>
<protein>
    <submittedName>
        <fullName evidence="2">Uncharacterized protein</fullName>
    </submittedName>
</protein>
<evidence type="ECO:0000313" key="2">
    <source>
        <dbReference type="EMBL" id="CZR54987.1"/>
    </source>
</evidence>
<reference evidence="2 3" key="1">
    <citation type="submission" date="2016-03" db="EMBL/GenBank/DDBJ databases">
        <authorList>
            <person name="Ploux O."/>
        </authorList>
    </citation>
    <scope>NUCLEOTIDE SEQUENCE [LARGE SCALE GENOMIC DNA]</scope>
    <source>
        <strain evidence="2 3">UAMH 11012</strain>
    </source>
</reference>
<evidence type="ECO:0000313" key="3">
    <source>
        <dbReference type="Proteomes" id="UP000184330"/>
    </source>
</evidence>
<sequence>MPQVHSPSNGSVPSSIDSSSSSSSIPGLESDNESLPEDFIAFNERKLRRALGQISDDESDESVSNIYAFSAVGSGDDHARTGPWMNGQLNTGSHSSGILSIRTGSDYSVRVDVNTDPEAGLPVTYGSAVISLCTIGMYLLDIDIDMQARTDNVVMFPAAGNTNLPTRPDHWNEGLEELLRIEYGNLRSMHGLTVSFDEFRNGRYAEQCGVGMD</sequence>
<feature type="region of interest" description="Disordered" evidence="1">
    <location>
        <begin position="1"/>
        <end position="36"/>
    </location>
</feature>
<evidence type="ECO:0000256" key="1">
    <source>
        <dbReference type="SAM" id="MobiDB-lite"/>
    </source>
</evidence>
<gene>
    <name evidence="2" type="ORF">PAC_04872</name>
</gene>
<name>A0A1L7WQF6_9HELO</name>
<dbReference type="AlphaFoldDB" id="A0A1L7WQF6"/>